<comment type="caution">
    <text evidence="4">The sequence shown here is derived from an EMBL/GenBank/DDBJ whole genome shotgun (WGS) entry which is preliminary data.</text>
</comment>
<name>A0A242MKP8_CABSO</name>
<dbReference type="CDD" id="cd06223">
    <property type="entry name" value="PRTases_typeI"/>
    <property type="match status" value="1"/>
</dbReference>
<evidence type="ECO:0000313" key="4">
    <source>
        <dbReference type="EMBL" id="OTP71879.1"/>
    </source>
</evidence>
<reference evidence="4 5" key="1">
    <citation type="submission" date="2017-03" db="EMBL/GenBank/DDBJ databases">
        <title>Genome analysis of strain PAMC 26577.</title>
        <authorList>
            <person name="Oh H.-M."/>
            <person name="Yang J.-A."/>
        </authorList>
    </citation>
    <scope>NUCLEOTIDE SEQUENCE [LARGE SCALE GENOMIC DNA]</scope>
    <source>
        <strain evidence="4 5">PAMC 26577</strain>
    </source>
</reference>
<accession>A0A242MKP8</accession>
<evidence type="ECO:0000256" key="1">
    <source>
        <dbReference type="ARBA" id="ARBA00022676"/>
    </source>
</evidence>
<dbReference type="GO" id="GO:0016757">
    <property type="term" value="F:glycosyltransferase activity"/>
    <property type="evidence" value="ECO:0007669"/>
    <property type="project" value="UniProtKB-KW"/>
</dbReference>
<dbReference type="Gene3D" id="3.40.50.2020">
    <property type="match status" value="1"/>
</dbReference>
<evidence type="ECO:0000259" key="3">
    <source>
        <dbReference type="Pfam" id="PF00156"/>
    </source>
</evidence>
<sequence>MAANVRPLCIFNRCTYLKSLTMIAMKDPRNDDRNLWVGWDEYHRLIELLALSVHDSGWKFDNILCLARGGLRVGDQLSRIYDLPLAILATSSYREAAGTEQGALDIGQYITMTRGELSGNVLLVDDLVDSGVTLSRVQQHLKERYPAVTAVRSAVLWYKGCSTVKPDYFVQFLETNPWIHQPFEEWDTVRPHNLGAWIKRGLHDERS</sequence>
<keyword evidence="1 4" id="KW-0328">Glycosyltransferase</keyword>
<proteinExistence type="predicted"/>
<evidence type="ECO:0000313" key="5">
    <source>
        <dbReference type="Proteomes" id="UP000195221"/>
    </source>
</evidence>
<evidence type="ECO:0000256" key="2">
    <source>
        <dbReference type="ARBA" id="ARBA00022679"/>
    </source>
</evidence>
<organism evidence="4 5">
    <name type="scientific">Caballeronia sordidicola</name>
    <name type="common">Burkholderia sordidicola</name>
    <dbReference type="NCBI Taxonomy" id="196367"/>
    <lineage>
        <taxon>Bacteria</taxon>
        <taxon>Pseudomonadati</taxon>
        <taxon>Pseudomonadota</taxon>
        <taxon>Betaproteobacteria</taxon>
        <taxon>Burkholderiales</taxon>
        <taxon>Burkholderiaceae</taxon>
        <taxon>Caballeronia</taxon>
    </lineage>
</organism>
<keyword evidence="2 4" id="KW-0808">Transferase</keyword>
<dbReference type="EMBL" id="NBTZ01000100">
    <property type="protein sequence ID" value="OTP71879.1"/>
    <property type="molecule type" value="Genomic_DNA"/>
</dbReference>
<dbReference type="PANTHER" id="PTHR43363">
    <property type="entry name" value="HYPOXANTHINE PHOSPHORIBOSYLTRANSFERASE"/>
    <property type="match status" value="1"/>
</dbReference>
<dbReference type="AlphaFoldDB" id="A0A242MKP8"/>
<gene>
    <name evidence="4" type="ORF">PAMC26577_23240</name>
</gene>
<dbReference type="InterPro" id="IPR000836">
    <property type="entry name" value="PRTase_dom"/>
</dbReference>
<dbReference type="Pfam" id="PF00156">
    <property type="entry name" value="Pribosyltran"/>
    <property type="match status" value="1"/>
</dbReference>
<feature type="domain" description="Phosphoribosyltransferase" evidence="3">
    <location>
        <begin position="39"/>
        <end position="184"/>
    </location>
</feature>
<protein>
    <submittedName>
        <fullName evidence="4">Xanthine-guanine phosphoribosyltransferase</fullName>
    </submittedName>
</protein>
<dbReference type="InterPro" id="IPR029057">
    <property type="entry name" value="PRTase-like"/>
</dbReference>
<dbReference type="PANTHER" id="PTHR43363:SF1">
    <property type="entry name" value="HYPOXANTHINE-GUANINE PHOSPHORIBOSYLTRANSFERASE"/>
    <property type="match status" value="1"/>
</dbReference>
<dbReference type="Proteomes" id="UP000195221">
    <property type="component" value="Unassembled WGS sequence"/>
</dbReference>
<dbReference type="SUPFAM" id="SSF53271">
    <property type="entry name" value="PRTase-like"/>
    <property type="match status" value="1"/>
</dbReference>